<organism evidence="1">
    <name type="scientific">Cacopsylla melanoneura</name>
    <dbReference type="NCBI Taxonomy" id="428564"/>
    <lineage>
        <taxon>Eukaryota</taxon>
        <taxon>Metazoa</taxon>
        <taxon>Ecdysozoa</taxon>
        <taxon>Arthropoda</taxon>
        <taxon>Hexapoda</taxon>
        <taxon>Insecta</taxon>
        <taxon>Pterygota</taxon>
        <taxon>Neoptera</taxon>
        <taxon>Paraneoptera</taxon>
        <taxon>Hemiptera</taxon>
        <taxon>Sternorrhyncha</taxon>
        <taxon>Psylloidea</taxon>
        <taxon>Psyllidae</taxon>
        <taxon>Psyllinae</taxon>
        <taxon>Cacopsylla</taxon>
    </lineage>
</organism>
<dbReference type="AlphaFoldDB" id="A0A8D9E969"/>
<name>A0A8D9E969_9HEMI</name>
<sequence length="141" mass="16451">MIRQSLVVTILVAMSVTIAYNYSMKRTSHQKNEKHYPQTRKYITLLACNVQFTSTHSLSLRELYNIGKFTNSPTSGKLRAKVIPPLRISLSCSKFRNVIRIFAVFCIQKYLHPHLTIYEFYKSWLIAHPSQIFKLERVSIV</sequence>
<accession>A0A8D9E969</accession>
<evidence type="ECO:0000313" key="1">
    <source>
        <dbReference type="EMBL" id="CAG6745151.1"/>
    </source>
</evidence>
<protein>
    <submittedName>
        <fullName evidence="1">Uncharacterized protein</fullName>
    </submittedName>
</protein>
<proteinExistence type="predicted"/>
<dbReference type="EMBL" id="HBUF01485171">
    <property type="protein sequence ID" value="CAG6745151.1"/>
    <property type="molecule type" value="Transcribed_RNA"/>
</dbReference>
<reference evidence="1" key="1">
    <citation type="submission" date="2021-05" db="EMBL/GenBank/DDBJ databases">
        <authorList>
            <person name="Alioto T."/>
            <person name="Alioto T."/>
            <person name="Gomez Garrido J."/>
        </authorList>
    </citation>
    <scope>NUCLEOTIDE SEQUENCE</scope>
</reference>